<comment type="caution">
    <text evidence="2">The sequence shown here is derived from an EMBL/GenBank/DDBJ whole genome shotgun (WGS) entry which is preliminary data.</text>
</comment>
<accession>A0A2A9CRC4</accession>
<protein>
    <submittedName>
        <fullName evidence="2">Putative Flp pilus-assembly TadE/G-like protein</fullName>
    </submittedName>
</protein>
<organism evidence="2 3">
    <name type="scientific">Propionicimonas paludicola</name>
    <dbReference type="NCBI Taxonomy" id="185243"/>
    <lineage>
        <taxon>Bacteria</taxon>
        <taxon>Bacillati</taxon>
        <taxon>Actinomycetota</taxon>
        <taxon>Actinomycetes</taxon>
        <taxon>Propionibacteriales</taxon>
        <taxon>Nocardioidaceae</taxon>
        <taxon>Propionicimonas</taxon>
    </lineage>
</organism>
<evidence type="ECO:0000313" key="3">
    <source>
        <dbReference type="Proteomes" id="UP000226079"/>
    </source>
</evidence>
<dbReference type="EMBL" id="PDJC01000001">
    <property type="protein sequence ID" value="PFG16635.1"/>
    <property type="molecule type" value="Genomic_DNA"/>
</dbReference>
<dbReference type="Pfam" id="PF13400">
    <property type="entry name" value="Tad"/>
    <property type="match status" value="1"/>
</dbReference>
<reference evidence="2 3" key="1">
    <citation type="submission" date="2017-10" db="EMBL/GenBank/DDBJ databases">
        <title>Sequencing the genomes of 1000 actinobacteria strains.</title>
        <authorList>
            <person name="Klenk H.-P."/>
        </authorList>
    </citation>
    <scope>NUCLEOTIDE SEQUENCE [LARGE SCALE GENOMIC DNA]</scope>
    <source>
        <strain evidence="2 3">DSM 15597</strain>
    </source>
</reference>
<dbReference type="InterPro" id="IPR028087">
    <property type="entry name" value="Tad_N"/>
</dbReference>
<gene>
    <name evidence="2" type="ORF">ATK74_1186</name>
</gene>
<dbReference type="AlphaFoldDB" id="A0A2A9CRC4"/>
<feature type="domain" description="Putative Flp pilus-assembly TadG-like N-terminal" evidence="1">
    <location>
        <begin position="9"/>
        <end position="54"/>
    </location>
</feature>
<evidence type="ECO:0000313" key="2">
    <source>
        <dbReference type="EMBL" id="PFG16635.1"/>
    </source>
</evidence>
<sequence>MRPDQRGLSMAPFMAAVVLSILLLIGLVVDGGAQATAAQRAERLAAAAARAAADQTAAARLAGQPPDYAAAVATARQVIAEQPDVTAEITFVGGRVRVATSTGADTIVLSVIGITRLPAHGFAEAELVADR</sequence>
<proteinExistence type="predicted"/>
<evidence type="ECO:0000259" key="1">
    <source>
        <dbReference type="Pfam" id="PF13400"/>
    </source>
</evidence>
<name>A0A2A9CRC4_9ACTN</name>
<keyword evidence="3" id="KW-1185">Reference proteome</keyword>
<dbReference type="Proteomes" id="UP000226079">
    <property type="component" value="Unassembled WGS sequence"/>
</dbReference>